<feature type="signal peptide" evidence="1">
    <location>
        <begin position="1"/>
        <end position="19"/>
    </location>
</feature>
<proteinExistence type="predicted"/>
<keyword evidence="1" id="KW-0732">Signal</keyword>
<dbReference type="EMBL" id="FNCQ01000023">
    <property type="protein sequence ID" value="SDH35147.1"/>
    <property type="molecule type" value="Genomic_DNA"/>
</dbReference>
<sequence length="502" mass="56752">MIRLLTIIVLLAFANMMQGKNDVEMITINVDSPLNAQQKVTAHMKAGNYDGTIGIKLRGNSSLSFNQKKYTIELRDGEGKEINAPLLGMPAHSDWVLLAPYNDVSMVRDPLAFQLWRDMGHWGPRTRMVELTLNGEYRGIYILSEAIKRGEHRVNISKLKKSDVEGRDVTGGYLLRIDTFDEDDATFKSKVPGIGDGIMTSEITWSCIYPKKKKLQPEQLDYIQRFIDTMEQVIQSDDFADPKRGYAKYIDVPSFVDYFIHTELSLNADGYKRSAYFYKEKQHADGTGGKLVAGPVWDYNLAYGNCNFCNANNIKAWCFEGGNTNPTPAFWQRLLQDPAFRKAVKVRYQALRKSVLSNKAINSYIDRHAKLLAPYIDRHFELYPELFGTDAPSAPGGFPGFGGFPPMGQFPQMPPMGELGQMPAFGGGNMISWFAAYRVQSYDEEIRILKQWLADRLSFLDHNIARFDKDWQPRIQQPREIKAAPFGGFGGFGGIKPKIAVM</sequence>
<dbReference type="Pfam" id="PF08757">
    <property type="entry name" value="CotH"/>
    <property type="match status" value="1"/>
</dbReference>
<keyword evidence="3" id="KW-1185">Reference proteome</keyword>
<dbReference type="InterPro" id="IPR014867">
    <property type="entry name" value="Spore_coat_CotH_CotH2/3/7"/>
</dbReference>
<name>A0A1G8BPK0_9BACT</name>
<reference evidence="3" key="1">
    <citation type="submission" date="2016-10" db="EMBL/GenBank/DDBJ databases">
        <authorList>
            <person name="Varghese N."/>
            <person name="Submissions S."/>
        </authorList>
    </citation>
    <scope>NUCLEOTIDE SEQUENCE [LARGE SCALE GENOMIC DNA]</scope>
    <source>
        <strain evidence="3">BP1-148</strain>
    </source>
</reference>
<evidence type="ECO:0000313" key="3">
    <source>
        <dbReference type="Proteomes" id="UP000198779"/>
    </source>
</evidence>
<dbReference type="PANTHER" id="PTHR40050">
    <property type="entry name" value="INNER SPORE COAT PROTEIN H"/>
    <property type="match status" value="1"/>
</dbReference>
<dbReference type="PANTHER" id="PTHR40050:SF1">
    <property type="entry name" value="INNER SPORE COAT PROTEIN H"/>
    <property type="match status" value="1"/>
</dbReference>
<dbReference type="AlphaFoldDB" id="A0A1G8BPK0"/>
<protein>
    <submittedName>
        <fullName evidence="2">CotH protein</fullName>
    </submittedName>
</protein>
<evidence type="ECO:0000256" key="1">
    <source>
        <dbReference type="SAM" id="SignalP"/>
    </source>
</evidence>
<accession>A0A1G8BPK0</accession>
<evidence type="ECO:0000313" key="2">
    <source>
        <dbReference type="EMBL" id="SDH35147.1"/>
    </source>
</evidence>
<dbReference type="Proteomes" id="UP000198779">
    <property type="component" value="Unassembled WGS sequence"/>
</dbReference>
<gene>
    <name evidence="2" type="ORF">SAMN04487901_12339</name>
</gene>
<organism evidence="2 3">
    <name type="scientific">Prevotella communis</name>
    <dbReference type="NCBI Taxonomy" id="2913614"/>
    <lineage>
        <taxon>Bacteria</taxon>
        <taxon>Pseudomonadati</taxon>
        <taxon>Bacteroidota</taxon>
        <taxon>Bacteroidia</taxon>
        <taxon>Bacteroidales</taxon>
        <taxon>Prevotellaceae</taxon>
        <taxon>Prevotella</taxon>
    </lineage>
</organism>
<dbReference type="STRING" id="645274.SAMN04487901_12339"/>
<dbReference type="RefSeq" id="WP_091819176.1">
    <property type="nucleotide sequence ID" value="NZ_FNCQ01000023.1"/>
</dbReference>
<feature type="chain" id="PRO_5011683926" evidence="1">
    <location>
        <begin position="20"/>
        <end position="502"/>
    </location>
</feature>